<reference evidence="3 4" key="1">
    <citation type="submission" date="2018-07" db="EMBL/GenBank/DDBJ databases">
        <authorList>
            <person name="Quirk P.G."/>
            <person name="Krulwich T.A."/>
        </authorList>
    </citation>
    <scope>NUCLEOTIDE SEQUENCE [LARGE SCALE GENOMIC DNA]</scope>
    <source>
        <strain evidence="3 4">CC-BB4</strain>
    </source>
</reference>
<dbReference type="InterPro" id="IPR017703">
    <property type="entry name" value="YgfZ/GCV_T_CS"/>
</dbReference>
<dbReference type="Proteomes" id="UP000254889">
    <property type="component" value="Chromosome"/>
</dbReference>
<dbReference type="Gene3D" id="3.30.1360.120">
    <property type="entry name" value="Probable tRNA modification gtpase trme, domain 1"/>
    <property type="match status" value="2"/>
</dbReference>
<evidence type="ECO:0000259" key="2">
    <source>
        <dbReference type="Pfam" id="PF25455"/>
    </source>
</evidence>
<evidence type="ECO:0000313" key="4">
    <source>
        <dbReference type="Proteomes" id="UP000254889"/>
    </source>
</evidence>
<dbReference type="GO" id="GO:0016226">
    <property type="term" value="P:iron-sulfur cluster assembly"/>
    <property type="evidence" value="ECO:0007669"/>
    <property type="project" value="TreeGrafter"/>
</dbReference>
<dbReference type="InterPro" id="IPR045179">
    <property type="entry name" value="YgfZ/GcvT"/>
</dbReference>
<proteinExistence type="predicted"/>
<organism evidence="3 4">
    <name type="scientific">Pseudolabrys taiwanensis</name>
    <dbReference type="NCBI Taxonomy" id="331696"/>
    <lineage>
        <taxon>Bacteria</taxon>
        <taxon>Pseudomonadati</taxon>
        <taxon>Pseudomonadota</taxon>
        <taxon>Alphaproteobacteria</taxon>
        <taxon>Hyphomicrobiales</taxon>
        <taxon>Xanthobacteraceae</taxon>
        <taxon>Pseudolabrys</taxon>
    </lineage>
</organism>
<dbReference type="PANTHER" id="PTHR22602">
    <property type="entry name" value="TRANSFERASE CAF17, MITOCHONDRIAL-RELATED"/>
    <property type="match status" value="1"/>
</dbReference>
<keyword evidence="4" id="KW-1185">Reference proteome</keyword>
<dbReference type="OrthoDB" id="9796287at2"/>
<accession>A0A346A2M3</accession>
<dbReference type="PANTHER" id="PTHR22602:SF0">
    <property type="entry name" value="TRANSFERASE CAF17, MITOCHONDRIAL-RELATED"/>
    <property type="match status" value="1"/>
</dbReference>
<keyword evidence="1" id="KW-0809">Transit peptide</keyword>
<name>A0A346A2M3_9HYPH</name>
<dbReference type="NCBIfam" id="TIGR03317">
    <property type="entry name" value="ygfZ_signature"/>
    <property type="match status" value="1"/>
</dbReference>
<sequence length="296" mass="31585">MQTALLPDRGVVKVVGDAARTFLNGLLTNDIDKVAPGNPRFAALLTPQGKIIVDFIVTEAPAEDGGGFFLDVPKALAPELVTKLNFYKLRAKVIAEDLSAVLGVMAVWDGQGDTEYGLCYPDPRLPALGTRIMLPPHLAAEAAADLGATLVDAEAYDAHRIALGIPRGGHDFIYGDTFPHEADMDQLHGVDFHKGCYVGQEVVSRVEHRATARSRVVPVAYDEFSPVPGLPVMAGEKQIGQLGSMAKGRGLALLRLDRIEDALKSGTPLTAGGIAIRALKPEWGTFTWPGEAKATE</sequence>
<dbReference type="SUPFAM" id="SSF103025">
    <property type="entry name" value="Folate-binding domain"/>
    <property type="match status" value="1"/>
</dbReference>
<dbReference type="InterPro" id="IPR057460">
    <property type="entry name" value="CAF17_C"/>
</dbReference>
<gene>
    <name evidence="3" type="ORF">DW352_24580</name>
</gene>
<protein>
    <submittedName>
        <fullName evidence="3">Folate-binding protein</fullName>
    </submittedName>
</protein>
<dbReference type="EMBL" id="CP031417">
    <property type="protein sequence ID" value="AXK83420.1"/>
    <property type="molecule type" value="Genomic_DNA"/>
</dbReference>
<dbReference type="PIRSF" id="PIRSF006487">
    <property type="entry name" value="GcvT"/>
    <property type="match status" value="1"/>
</dbReference>
<dbReference type="Pfam" id="PF25455">
    <property type="entry name" value="Beta-barrel_CAF17_C"/>
    <property type="match status" value="1"/>
</dbReference>
<dbReference type="KEGG" id="ptaw:DW352_24580"/>
<dbReference type="RefSeq" id="WP_115693799.1">
    <property type="nucleotide sequence ID" value="NZ_CP031417.1"/>
</dbReference>
<evidence type="ECO:0000313" key="3">
    <source>
        <dbReference type="EMBL" id="AXK83420.1"/>
    </source>
</evidence>
<dbReference type="InterPro" id="IPR027266">
    <property type="entry name" value="TrmE/GcvT-like"/>
</dbReference>
<dbReference type="AlphaFoldDB" id="A0A346A2M3"/>
<feature type="domain" description="CAF17 C-terminal" evidence="2">
    <location>
        <begin position="213"/>
        <end position="283"/>
    </location>
</feature>
<evidence type="ECO:0000256" key="1">
    <source>
        <dbReference type="ARBA" id="ARBA00022946"/>
    </source>
</evidence>